<dbReference type="InterPro" id="IPR011330">
    <property type="entry name" value="Glyco_hydro/deAcase_b/a-brl"/>
</dbReference>
<name>A0AAN6F0H9_EXODE</name>
<reference evidence="1" key="1">
    <citation type="submission" date="2023-01" db="EMBL/GenBank/DDBJ databases">
        <title>Exophiala dermititidis isolated from Cystic Fibrosis Patient.</title>
        <authorList>
            <person name="Kurbessoian T."/>
            <person name="Crocker A."/>
            <person name="Murante D."/>
            <person name="Hogan D.A."/>
            <person name="Stajich J.E."/>
        </authorList>
    </citation>
    <scope>NUCLEOTIDE SEQUENCE</scope>
    <source>
        <strain evidence="1">Ex8</strain>
    </source>
</reference>
<proteinExistence type="predicted"/>
<dbReference type="Proteomes" id="UP001161757">
    <property type="component" value="Unassembled WGS sequence"/>
</dbReference>
<sequence length="293" mass="32926">MCAARWVLARVAQRSRSVRFPQANPLCPKAVYSFSHSSRMASHLTKLEINCDMGEGFGRWKMGPDEELMQYIDTANIACGFHAGDRSLMLKTVRLAKKHGIKAGAHPGLPDLAGFGRRKMEIDPQDMYTMILYQVGALKAMLDAEDVPLNHVKPHGELFFYMMRDAEIRRAVLDACAHFHVPVYGCRNPEWKADCDKKGIFFQEEMYVDIDYDRQGRLLPVAKSQKATAELVYDRVKSGGLHDTTKDNEGNELVLGFQGNPFSICIHSDMPTALDNARAARKAVDAVKAERYV</sequence>
<dbReference type="Gene3D" id="3.20.20.370">
    <property type="entry name" value="Glycoside hydrolase/deacetylase"/>
    <property type="match status" value="1"/>
</dbReference>
<gene>
    <name evidence="1" type="ORF">HRR80_001280</name>
</gene>
<organism evidence="1 2">
    <name type="scientific">Exophiala dermatitidis</name>
    <name type="common">Black yeast-like fungus</name>
    <name type="synonym">Wangiella dermatitidis</name>
    <dbReference type="NCBI Taxonomy" id="5970"/>
    <lineage>
        <taxon>Eukaryota</taxon>
        <taxon>Fungi</taxon>
        <taxon>Dikarya</taxon>
        <taxon>Ascomycota</taxon>
        <taxon>Pezizomycotina</taxon>
        <taxon>Eurotiomycetes</taxon>
        <taxon>Chaetothyriomycetidae</taxon>
        <taxon>Chaetothyriales</taxon>
        <taxon>Herpotrichiellaceae</taxon>
        <taxon>Exophiala</taxon>
    </lineage>
</organism>
<dbReference type="Pfam" id="PF03746">
    <property type="entry name" value="LamB_YcsF"/>
    <property type="match status" value="1"/>
</dbReference>
<dbReference type="PANTHER" id="PTHR30292">
    <property type="entry name" value="UNCHARACTERIZED PROTEIN YBGL-RELATED"/>
    <property type="match status" value="1"/>
</dbReference>
<accession>A0AAN6F0H9</accession>
<comment type="caution">
    <text evidence="1">The sequence shown here is derived from an EMBL/GenBank/DDBJ whole genome shotgun (WGS) entry which is preliminary data.</text>
</comment>
<evidence type="ECO:0008006" key="3">
    <source>
        <dbReference type="Google" id="ProtNLM"/>
    </source>
</evidence>
<evidence type="ECO:0000313" key="2">
    <source>
        <dbReference type="Proteomes" id="UP001161757"/>
    </source>
</evidence>
<dbReference type="NCBIfam" id="NF003816">
    <property type="entry name" value="PRK05406.1-5"/>
    <property type="match status" value="1"/>
</dbReference>
<dbReference type="InterPro" id="IPR005501">
    <property type="entry name" value="LamB/YcsF/PxpA-like"/>
</dbReference>
<dbReference type="PANTHER" id="PTHR30292:SF0">
    <property type="entry name" value="5-OXOPROLINASE SUBUNIT A"/>
    <property type="match status" value="1"/>
</dbReference>
<dbReference type="AlphaFoldDB" id="A0AAN6F0H9"/>
<evidence type="ECO:0000313" key="1">
    <source>
        <dbReference type="EMBL" id="KAJ8994568.1"/>
    </source>
</evidence>
<dbReference type="SUPFAM" id="SSF88713">
    <property type="entry name" value="Glycoside hydrolase/deacetylase"/>
    <property type="match status" value="1"/>
</dbReference>
<dbReference type="EMBL" id="JAJGCB010000002">
    <property type="protein sequence ID" value="KAJ8994568.1"/>
    <property type="molecule type" value="Genomic_DNA"/>
</dbReference>
<protein>
    <recommendedName>
        <fullName evidence="3">Lactam utilization protein lamB</fullName>
    </recommendedName>
</protein>
<dbReference type="GO" id="GO:0005975">
    <property type="term" value="P:carbohydrate metabolic process"/>
    <property type="evidence" value="ECO:0007669"/>
    <property type="project" value="InterPro"/>
</dbReference>